<reference evidence="13" key="1">
    <citation type="submission" date="2025-08" db="UniProtKB">
        <authorList>
            <consortium name="RefSeq"/>
        </authorList>
    </citation>
    <scope>IDENTIFICATION</scope>
    <source>
        <tissue evidence="13">Leaves</tissue>
    </source>
</reference>
<protein>
    <recommendedName>
        <fullName evidence="2 10">Peroxidase</fullName>
        <ecNumber evidence="2 10">1.11.1.7</ecNumber>
    </recommendedName>
</protein>
<feature type="signal peptide" evidence="10">
    <location>
        <begin position="1"/>
        <end position="22"/>
    </location>
</feature>
<comment type="catalytic activity">
    <reaction evidence="1 10">
        <text>2 a phenolic donor + H2O2 = 2 a phenolic radical donor + 2 H2O</text>
        <dbReference type="Rhea" id="RHEA:56136"/>
        <dbReference type="ChEBI" id="CHEBI:15377"/>
        <dbReference type="ChEBI" id="CHEBI:16240"/>
        <dbReference type="ChEBI" id="CHEBI:139520"/>
        <dbReference type="ChEBI" id="CHEBI:139521"/>
        <dbReference type="EC" id="1.11.1.7"/>
    </reaction>
</comment>
<dbReference type="Proteomes" id="UP001652660">
    <property type="component" value="Chromosome 7c"/>
</dbReference>
<feature type="chain" id="PRO_5045006770" description="Peroxidase" evidence="10">
    <location>
        <begin position="23"/>
        <end position="345"/>
    </location>
</feature>
<organism evidence="12 13">
    <name type="scientific">Coffea arabica</name>
    <name type="common">Arabian coffee</name>
    <dbReference type="NCBI Taxonomy" id="13443"/>
    <lineage>
        <taxon>Eukaryota</taxon>
        <taxon>Viridiplantae</taxon>
        <taxon>Streptophyta</taxon>
        <taxon>Embryophyta</taxon>
        <taxon>Tracheophyta</taxon>
        <taxon>Spermatophyta</taxon>
        <taxon>Magnoliopsida</taxon>
        <taxon>eudicotyledons</taxon>
        <taxon>Gunneridae</taxon>
        <taxon>Pentapetalae</taxon>
        <taxon>asterids</taxon>
        <taxon>lamiids</taxon>
        <taxon>Gentianales</taxon>
        <taxon>Rubiaceae</taxon>
        <taxon>Ixoroideae</taxon>
        <taxon>Gardenieae complex</taxon>
        <taxon>Bertiereae - Coffeeae clade</taxon>
        <taxon>Coffeeae</taxon>
        <taxon>Coffea</taxon>
    </lineage>
</organism>
<evidence type="ECO:0000256" key="4">
    <source>
        <dbReference type="ARBA" id="ARBA00022617"/>
    </source>
</evidence>
<dbReference type="InterPro" id="IPR010255">
    <property type="entry name" value="Haem_peroxidase_sf"/>
</dbReference>
<evidence type="ECO:0000259" key="11">
    <source>
        <dbReference type="PROSITE" id="PS50873"/>
    </source>
</evidence>
<keyword evidence="10" id="KW-0964">Secreted</keyword>
<evidence type="ECO:0000313" key="13">
    <source>
        <dbReference type="RefSeq" id="XP_071913637.1"/>
    </source>
</evidence>
<name>A0ABM4V277_COFAR</name>
<sequence>MACLVSLSISLFVCLVCSHGHALSLNYYAKRCPNAESIITQVVKDAAKKDNTVPAALLRMHFHDCFIRGCDASVLLNSKGKNNAEKDGPPNRSLHAFYVIDNAKKAVEALCPGVVSCADILASAARDAVVLSGGPYWDVPKGRKDGRISKASETTQMPAPLFNISQLQQSFSQRGLSMEDLVALSGYRTRFQTVLHIISFHLHKLKKLFFPHFAGGHTIGFSHCSSFQNRIHNFNATHDIDPTLHPSFAASLRSICPNKSGAKNAGTSMDPSSTTFDNTYYKLILQGKSLFSSDQALLTSPKTKDFVSKFATSKETFYEAFSSSMIKMSSITGGQEIRKDCRVVN</sequence>
<keyword evidence="10" id="KW-0732">Signal</keyword>
<dbReference type="InterPro" id="IPR000823">
    <property type="entry name" value="Peroxidase_pln"/>
</dbReference>
<evidence type="ECO:0000313" key="12">
    <source>
        <dbReference type="Proteomes" id="UP001652660"/>
    </source>
</evidence>
<dbReference type="PRINTS" id="PR00458">
    <property type="entry name" value="PEROXIDASE"/>
</dbReference>
<accession>A0ABM4V277</accession>
<dbReference type="Gene3D" id="1.10.520.10">
    <property type="match status" value="1"/>
</dbReference>
<dbReference type="PROSITE" id="PS50873">
    <property type="entry name" value="PEROXIDASE_4"/>
    <property type="match status" value="1"/>
</dbReference>
<keyword evidence="3 10" id="KW-0575">Peroxidase</keyword>
<keyword evidence="8" id="KW-1015">Disulfide bond</keyword>
<dbReference type="InterPro" id="IPR033905">
    <property type="entry name" value="Secretory_peroxidase"/>
</dbReference>
<keyword evidence="7 10" id="KW-0408">Iron</keyword>
<comment type="subcellular location">
    <subcellularLocation>
        <location evidence="10">Secreted</location>
    </subcellularLocation>
</comment>
<feature type="domain" description="Plant heme peroxidase family profile" evidence="11">
    <location>
        <begin position="22"/>
        <end position="345"/>
    </location>
</feature>
<dbReference type="RefSeq" id="XP_071913637.1">
    <property type="nucleotide sequence ID" value="XM_072057536.1"/>
</dbReference>
<dbReference type="PRINTS" id="PR00461">
    <property type="entry name" value="PLPEROXIDASE"/>
</dbReference>
<evidence type="ECO:0000256" key="7">
    <source>
        <dbReference type="ARBA" id="ARBA00023004"/>
    </source>
</evidence>
<comment type="similarity">
    <text evidence="10">Belongs to the peroxidase family. Classical plant (class III) peroxidase subfamily.</text>
</comment>
<keyword evidence="5 10" id="KW-0479">Metal-binding</keyword>
<dbReference type="Gene3D" id="1.10.420.10">
    <property type="entry name" value="Peroxidase, domain 2"/>
    <property type="match status" value="1"/>
</dbReference>
<dbReference type="CDD" id="cd00693">
    <property type="entry name" value="secretory_peroxidase"/>
    <property type="match status" value="1"/>
</dbReference>
<evidence type="ECO:0000256" key="1">
    <source>
        <dbReference type="ARBA" id="ARBA00000189"/>
    </source>
</evidence>
<comment type="cofactor">
    <cofactor evidence="10">
        <name>heme b</name>
        <dbReference type="ChEBI" id="CHEBI:60344"/>
    </cofactor>
    <text evidence="10">Binds 1 heme b (iron(II)-protoporphyrin IX) group per subunit.</text>
</comment>
<evidence type="ECO:0000256" key="10">
    <source>
        <dbReference type="RuleBase" id="RU362060"/>
    </source>
</evidence>
<proteinExistence type="inferred from homology"/>
<comment type="cofactor">
    <cofactor evidence="10">
        <name>Ca(2+)</name>
        <dbReference type="ChEBI" id="CHEBI:29108"/>
    </cofactor>
    <text evidence="10">Binds 2 calcium ions per subunit.</text>
</comment>
<dbReference type="EC" id="1.11.1.7" evidence="2 10"/>
<keyword evidence="12" id="KW-1185">Reference proteome</keyword>
<evidence type="ECO:0000256" key="5">
    <source>
        <dbReference type="ARBA" id="ARBA00022723"/>
    </source>
</evidence>
<evidence type="ECO:0000256" key="8">
    <source>
        <dbReference type="ARBA" id="ARBA00023157"/>
    </source>
</evidence>
<keyword evidence="10" id="KW-0106">Calcium</keyword>
<evidence type="ECO:0000256" key="9">
    <source>
        <dbReference type="ARBA" id="ARBA00023180"/>
    </source>
</evidence>
<keyword evidence="10" id="KW-0376">Hydrogen peroxide</keyword>
<comment type="function">
    <text evidence="10">Removal of H(2)O(2), oxidation of toxic reductants, biosynthesis and degradation of lignin, suberization, auxin catabolism, response to environmental stresses such as wounding, pathogen attack and oxidative stress.</text>
</comment>
<dbReference type="GeneID" id="113700201"/>
<evidence type="ECO:0000256" key="2">
    <source>
        <dbReference type="ARBA" id="ARBA00012313"/>
    </source>
</evidence>
<evidence type="ECO:0000256" key="3">
    <source>
        <dbReference type="ARBA" id="ARBA00022559"/>
    </source>
</evidence>
<keyword evidence="6 10" id="KW-0560">Oxidoreductase</keyword>
<dbReference type="InterPro" id="IPR002016">
    <property type="entry name" value="Haem_peroxidase"/>
</dbReference>
<evidence type="ECO:0000256" key="6">
    <source>
        <dbReference type="ARBA" id="ARBA00023002"/>
    </source>
</evidence>
<gene>
    <name evidence="13" type="primary">LOC113700201</name>
</gene>
<keyword evidence="9" id="KW-0325">Glycoprotein</keyword>
<dbReference type="Pfam" id="PF00141">
    <property type="entry name" value="peroxidase"/>
    <property type="match status" value="1"/>
</dbReference>
<keyword evidence="4 10" id="KW-0349">Heme</keyword>
<dbReference type="SUPFAM" id="SSF48113">
    <property type="entry name" value="Heme-dependent peroxidases"/>
    <property type="match status" value="1"/>
</dbReference>
<dbReference type="PANTHER" id="PTHR31235">
    <property type="entry name" value="PEROXIDASE 25-RELATED"/>
    <property type="match status" value="1"/>
</dbReference>